<gene>
    <name evidence="11" type="ORF">GQ43DRAFT_335572</name>
</gene>
<comment type="catalytic activity">
    <reaction evidence="9">
        <text>L-tyrosyl-[protein] + ATP = O-phospho-L-tyrosyl-[protein] + ADP + H(+)</text>
        <dbReference type="Rhea" id="RHEA:10596"/>
        <dbReference type="Rhea" id="RHEA-COMP:10136"/>
        <dbReference type="Rhea" id="RHEA-COMP:20101"/>
        <dbReference type="ChEBI" id="CHEBI:15378"/>
        <dbReference type="ChEBI" id="CHEBI:30616"/>
        <dbReference type="ChEBI" id="CHEBI:46858"/>
        <dbReference type="ChEBI" id="CHEBI:61978"/>
        <dbReference type="ChEBI" id="CHEBI:456216"/>
        <dbReference type="EC" id="2.7.12.2"/>
    </reaction>
</comment>
<evidence type="ECO:0000313" key="12">
    <source>
        <dbReference type="Proteomes" id="UP000799536"/>
    </source>
</evidence>
<dbReference type="PANTHER" id="PTHR48013">
    <property type="entry name" value="DUAL SPECIFICITY MITOGEN-ACTIVATED PROTEIN KINASE KINASE 5-RELATED"/>
    <property type="match status" value="1"/>
</dbReference>
<comment type="caution">
    <text evidence="11">The sequence shown here is derived from an EMBL/GenBank/DDBJ whole genome shotgun (WGS) entry which is preliminary data.</text>
</comment>
<dbReference type="SUPFAM" id="SSF56112">
    <property type="entry name" value="Protein kinase-like (PK-like)"/>
    <property type="match status" value="1"/>
</dbReference>
<dbReference type="Gene3D" id="1.10.510.10">
    <property type="entry name" value="Transferase(Phosphotransferase) domain 1"/>
    <property type="match status" value="1"/>
</dbReference>
<dbReference type="Pfam" id="PF00069">
    <property type="entry name" value="Pkinase"/>
    <property type="match status" value="1"/>
</dbReference>
<protein>
    <recommendedName>
        <fullName evidence="6">mitogen-activated protein kinase kinase</fullName>
        <ecNumber evidence="6">2.7.12.2</ecNumber>
    </recommendedName>
</protein>
<keyword evidence="12" id="KW-1185">Reference proteome</keyword>
<comment type="catalytic activity">
    <reaction evidence="8">
        <text>L-threonyl-[protein] + ATP = O-phospho-L-threonyl-[protein] + ADP + H(+)</text>
        <dbReference type="Rhea" id="RHEA:46608"/>
        <dbReference type="Rhea" id="RHEA-COMP:11060"/>
        <dbReference type="Rhea" id="RHEA-COMP:11605"/>
        <dbReference type="ChEBI" id="CHEBI:15378"/>
        <dbReference type="ChEBI" id="CHEBI:30013"/>
        <dbReference type="ChEBI" id="CHEBI:30616"/>
        <dbReference type="ChEBI" id="CHEBI:61977"/>
        <dbReference type="ChEBI" id="CHEBI:456216"/>
        <dbReference type="EC" id="2.7.12.2"/>
    </reaction>
</comment>
<evidence type="ECO:0000256" key="8">
    <source>
        <dbReference type="ARBA" id="ARBA00049299"/>
    </source>
</evidence>
<evidence type="ECO:0000256" key="7">
    <source>
        <dbReference type="ARBA" id="ARBA00049014"/>
    </source>
</evidence>
<evidence type="ECO:0000259" key="10">
    <source>
        <dbReference type="PROSITE" id="PS50011"/>
    </source>
</evidence>
<evidence type="ECO:0000256" key="5">
    <source>
        <dbReference type="ARBA" id="ARBA00038035"/>
    </source>
</evidence>
<dbReference type="PROSITE" id="PS00108">
    <property type="entry name" value="PROTEIN_KINASE_ST"/>
    <property type="match status" value="1"/>
</dbReference>
<evidence type="ECO:0000256" key="1">
    <source>
        <dbReference type="ARBA" id="ARBA00022679"/>
    </source>
</evidence>
<keyword evidence="4" id="KW-0067">ATP-binding</keyword>
<dbReference type="InterPro" id="IPR000719">
    <property type="entry name" value="Prot_kinase_dom"/>
</dbReference>
<evidence type="ECO:0000256" key="2">
    <source>
        <dbReference type="ARBA" id="ARBA00022741"/>
    </source>
</evidence>
<feature type="non-terminal residue" evidence="11">
    <location>
        <position position="1"/>
    </location>
</feature>
<sequence length="117" mass="13474">LRTFFGCLARALEFLHEQKVRHKDIKPHNILIDRGNVLFTDFGLSLDFTGADGSTTMSMVNGMTPRYCAPEVSQYERRNTQSDIWSLGVIFMEMIVVLKGKKIQDMDEFLRQRGSQQ</sequence>
<dbReference type="EC" id="2.7.12.2" evidence="6"/>
<evidence type="ECO:0000256" key="6">
    <source>
        <dbReference type="ARBA" id="ARBA00038999"/>
    </source>
</evidence>
<dbReference type="CDD" id="cd00180">
    <property type="entry name" value="PKc"/>
    <property type="match status" value="1"/>
</dbReference>
<keyword evidence="2" id="KW-0547">Nucleotide-binding</keyword>
<dbReference type="OrthoDB" id="4062651at2759"/>
<dbReference type="PROSITE" id="PS50011">
    <property type="entry name" value="PROTEIN_KINASE_DOM"/>
    <property type="match status" value="1"/>
</dbReference>
<keyword evidence="1" id="KW-0808">Transferase</keyword>
<evidence type="ECO:0000256" key="4">
    <source>
        <dbReference type="ARBA" id="ARBA00022840"/>
    </source>
</evidence>
<organism evidence="11 12">
    <name type="scientific">Delitschia confertaspora ATCC 74209</name>
    <dbReference type="NCBI Taxonomy" id="1513339"/>
    <lineage>
        <taxon>Eukaryota</taxon>
        <taxon>Fungi</taxon>
        <taxon>Dikarya</taxon>
        <taxon>Ascomycota</taxon>
        <taxon>Pezizomycotina</taxon>
        <taxon>Dothideomycetes</taxon>
        <taxon>Pleosporomycetidae</taxon>
        <taxon>Pleosporales</taxon>
        <taxon>Delitschiaceae</taxon>
        <taxon>Delitschia</taxon>
    </lineage>
</organism>
<proteinExistence type="inferred from homology"/>
<dbReference type="Proteomes" id="UP000799536">
    <property type="component" value="Unassembled WGS sequence"/>
</dbReference>
<feature type="non-terminal residue" evidence="11">
    <location>
        <position position="117"/>
    </location>
</feature>
<dbReference type="InterPro" id="IPR008271">
    <property type="entry name" value="Ser/Thr_kinase_AS"/>
</dbReference>
<accession>A0A9P4MT31</accession>
<comment type="similarity">
    <text evidence="5">Belongs to the protein kinase superfamily. STE Ser/Thr protein kinase family. MAP kinase kinase subfamily.</text>
</comment>
<dbReference type="GO" id="GO:0004708">
    <property type="term" value="F:MAP kinase kinase activity"/>
    <property type="evidence" value="ECO:0007669"/>
    <property type="project" value="UniProtKB-EC"/>
</dbReference>
<evidence type="ECO:0000313" key="11">
    <source>
        <dbReference type="EMBL" id="KAF2198638.1"/>
    </source>
</evidence>
<dbReference type="InterPro" id="IPR011009">
    <property type="entry name" value="Kinase-like_dom_sf"/>
</dbReference>
<dbReference type="AlphaFoldDB" id="A0A9P4MT31"/>
<keyword evidence="3 11" id="KW-0418">Kinase</keyword>
<feature type="domain" description="Protein kinase" evidence="10">
    <location>
        <begin position="1"/>
        <end position="117"/>
    </location>
</feature>
<evidence type="ECO:0000256" key="9">
    <source>
        <dbReference type="ARBA" id="ARBA00051693"/>
    </source>
</evidence>
<dbReference type="PANTHER" id="PTHR48013:SF9">
    <property type="entry name" value="DUAL SPECIFICITY MITOGEN-ACTIVATED PROTEIN KINASE KINASE 5"/>
    <property type="match status" value="1"/>
</dbReference>
<name>A0A9P4MT31_9PLEO</name>
<reference evidence="11" key="1">
    <citation type="journal article" date="2020" name="Stud. Mycol.">
        <title>101 Dothideomycetes genomes: a test case for predicting lifestyles and emergence of pathogens.</title>
        <authorList>
            <person name="Haridas S."/>
            <person name="Albert R."/>
            <person name="Binder M."/>
            <person name="Bloem J."/>
            <person name="Labutti K."/>
            <person name="Salamov A."/>
            <person name="Andreopoulos B."/>
            <person name="Baker S."/>
            <person name="Barry K."/>
            <person name="Bills G."/>
            <person name="Bluhm B."/>
            <person name="Cannon C."/>
            <person name="Castanera R."/>
            <person name="Culley D."/>
            <person name="Daum C."/>
            <person name="Ezra D."/>
            <person name="Gonzalez J."/>
            <person name="Henrissat B."/>
            <person name="Kuo A."/>
            <person name="Liang C."/>
            <person name="Lipzen A."/>
            <person name="Lutzoni F."/>
            <person name="Magnuson J."/>
            <person name="Mondo S."/>
            <person name="Nolan M."/>
            <person name="Ohm R."/>
            <person name="Pangilinan J."/>
            <person name="Park H.-J."/>
            <person name="Ramirez L."/>
            <person name="Alfaro M."/>
            <person name="Sun H."/>
            <person name="Tritt A."/>
            <person name="Yoshinaga Y."/>
            <person name="Zwiers L.-H."/>
            <person name="Turgeon B."/>
            <person name="Goodwin S."/>
            <person name="Spatafora J."/>
            <person name="Crous P."/>
            <person name="Grigoriev I."/>
        </authorList>
    </citation>
    <scope>NUCLEOTIDE SEQUENCE</scope>
    <source>
        <strain evidence="11">ATCC 74209</strain>
    </source>
</reference>
<dbReference type="EMBL" id="ML994129">
    <property type="protein sequence ID" value="KAF2198638.1"/>
    <property type="molecule type" value="Genomic_DNA"/>
</dbReference>
<comment type="catalytic activity">
    <reaction evidence="7">
        <text>L-seryl-[protein] + ATP = O-phospho-L-seryl-[protein] + ADP + H(+)</text>
        <dbReference type="Rhea" id="RHEA:17989"/>
        <dbReference type="Rhea" id="RHEA-COMP:9863"/>
        <dbReference type="Rhea" id="RHEA-COMP:11604"/>
        <dbReference type="ChEBI" id="CHEBI:15378"/>
        <dbReference type="ChEBI" id="CHEBI:29999"/>
        <dbReference type="ChEBI" id="CHEBI:30616"/>
        <dbReference type="ChEBI" id="CHEBI:83421"/>
        <dbReference type="ChEBI" id="CHEBI:456216"/>
        <dbReference type="EC" id="2.7.12.2"/>
    </reaction>
</comment>
<evidence type="ECO:0000256" key="3">
    <source>
        <dbReference type="ARBA" id="ARBA00022777"/>
    </source>
</evidence>
<dbReference type="GO" id="GO:0005524">
    <property type="term" value="F:ATP binding"/>
    <property type="evidence" value="ECO:0007669"/>
    <property type="project" value="UniProtKB-KW"/>
</dbReference>